<dbReference type="GO" id="GO:0051301">
    <property type="term" value="P:cell division"/>
    <property type="evidence" value="ECO:0007669"/>
    <property type="project" value="UniProtKB-KW"/>
</dbReference>
<comment type="pathway">
    <text evidence="2 9">Cell wall biogenesis; peptidoglycan biosynthesis.</text>
</comment>
<keyword evidence="6 9" id="KW-0547">Nucleotide-binding</keyword>
<keyword evidence="9" id="KW-0133">Cell shape</keyword>
<dbReference type="Gene3D" id="3.40.1190.10">
    <property type="entry name" value="Mur-like, catalytic domain"/>
    <property type="match status" value="1"/>
</dbReference>
<protein>
    <recommendedName>
        <fullName evidence="9">UDP-N-acetylmuramoylalanine--D-glutamate ligase</fullName>
        <ecNumber evidence="9">6.3.2.9</ecNumber>
    </recommendedName>
    <alternativeName>
        <fullName evidence="9">D-glutamic acid-adding enzyme</fullName>
    </alternativeName>
    <alternativeName>
        <fullName evidence="9">UDP-N-acetylmuramoyl-L-alanyl-D-glutamate synthetase</fullName>
    </alternativeName>
</protein>
<evidence type="ECO:0000256" key="5">
    <source>
        <dbReference type="ARBA" id="ARBA00022618"/>
    </source>
</evidence>
<dbReference type="SUPFAM" id="SSF53623">
    <property type="entry name" value="MurD-like peptide ligases, catalytic domain"/>
    <property type="match status" value="1"/>
</dbReference>
<keyword evidence="7 9" id="KW-0067">ATP-binding</keyword>
<dbReference type="Gene3D" id="3.90.190.20">
    <property type="entry name" value="Mur ligase, C-terminal domain"/>
    <property type="match status" value="1"/>
</dbReference>
<accession>A0A3D8JBQ6</accession>
<dbReference type="EMBL" id="NXLX01000001">
    <property type="protein sequence ID" value="RDU74595.1"/>
    <property type="molecule type" value="Genomic_DNA"/>
</dbReference>
<comment type="function">
    <text evidence="9">Cell wall formation. Catalyzes the addition of glutamate to the nucleotide precursor UDP-N-acetylmuramoyl-L-alanine (UMA).</text>
</comment>
<dbReference type="GO" id="GO:0005737">
    <property type="term" value="C:cytoplasm"/>
    <property type="evidence" value="ECO:0007669"/>
    <property type="project" value="UniProtKB-SubCell"/>
</dbReference>
<dbReference type="GO" id="GO:0008764">
    <property type="term" value="F:UDP-N-acetylmuramoylalanine-D-glutamate ligase activity"/>
    <property type="evidence" value="ECO:0007669"/>
    <property type="project" value="UniProtKB-UniRule"/>
</dbReference>
<evidence type="ECO:0000313" key="12">
    <source>
        <dbReference type="Proteomes" id="UP000256695"/>
    </source>
</evidence>
<evidence type="ECO:0000256" key="6">
    <source>
        <dbReference type="ARBA" id="ARBA00022741"/>
    </source>
</evidence>
<dbReference type="GO" id="GO:0004326">
    <property type="term" value="F:tetrahydrofolylpolyglutamate synthase activity"/>
    <property type="evidence" value="ECO:0007669"/>
    <property type="project" value="InterPro"/>
</dbReference>
<dbReference type="UniPathway" id="UPA00219"/>
<reference evidence="11 12" key="1">
    <citation type="submission" date="2018-04" db="EMBL/GenBank/DDBJ databases">
        <title>Novel Campyloabacter and Helicobacter Species and Strains.</title>
        <authorList>
            <person name="Mannion A.J."/>
            <person name="Shen Z."/>
            <person name="Fox J.G."/>
        </authorList>
    </citation>
    <scope>NUCLEOTIDE SEQUENCE [LARGE SCALE GENOMIC DNA]</scope>
    <source>
        <strain evidence="11 12">MIT 04-9362</strain>
    </source>
</reference>
<evidence type="ECO:0000256" key="9">
    <source>
        <dbReference type="HAMAP-Rule" id="MF_00639"/>
    </source>
</evidence>
<dbReference type="PANTHER" id="PTHR43692:SF1">
    <property type="entry name" value="UDP-N-ACETYLMURAMOYLALANINE--D-GLUTAMATE LIGASE"/>
    <property type="match status" value="1"/>
</dbReference>
<dbReference type="PANTHER" id="PTHR43692">
    <property type="entry name" value="UDP-N-ACETYLMURAMOYLALANINE--D-GLUTAMATE LIGASE"/>
    <property type="match status" value="1"/>
</dbReference>
<dbReference type="InterPro" id="IPR036615">
    <property type="entry name" value="Mur_ligase_C_dom_sf"/>
</dbReference>
<keyword evidence="9" id="KW-0961">Cell wall biogenesis/degradation</keyword>
<dbReference type="RefSeq" id="WP_115578304.1">
    <property type="nucleotide sequence ID" value="NZ_NXLX01000001.1"/>
</dbReference>
<comment type="catalytic activity">
    <reaction evidence="9">
        <text>UDP-N-acetyl-alpha-D-muramoyl-L-alanine + D-glutamate + ATP = UDP-N-acetyl-alpha-D-muramoyl-L-alanyl-D-glutamate + ADP + phosphate + H(+)</text>
        <dbReference type="Rhea" id="RHEA:16429"/>
        <dbReference type="ChEBI" id="CHEBI:15378"/>
        <dbReference type="ChEBI" id="CHEBI:29986"/>
        <dbReference type="ChEBI" id="CHEBI:30616"/>
        <dbReference type="ChEBI" id="CHEBI:43474"/>
        <dbReference type="ChEBI" id="CHEBI:83898"/>
        <dbReference type="ChEBI" id="CHEBI:83900"/>
        <dbReference type="ChEBI" id="CHEBI:456216"/>
        <dbReference type="EC" id="6.3.2.9"/>
    </reaction>
</comment>
<evidence type="ECO:0000256" key="3">
    <source>
        <dbReference type="ARBA" id="ARBA00022490"/>
    </source>
</evidence>
<dbReference type="PROSITE" id="PS01011">
    <property type="entry name" value="FOLYLPOLYGLU_SYNT_1"/>
    <property type="match status" value="1"/>
</dbReference>
<evidence type="ECO:0000313" key="11">
    <source>
        <dbReference type="EMBL" id="RDU74595.1"/>
    </source>
</evidence>
<keyword evidence="3 9" id="KW-0963">Cytoplasm</keyword>
<dbReference type="GO" id="GO:0009252">
    <property type="term" value="P:peptidoglycan biosynthetic process"/>
    <property type="evidence" value="ECO:0007669"/>
    <property type="project" value="UniProtKB-UniRule"/>
</dbReference>
<dbReference type="InterPro" id="IPR036565">
    <property type="entry name" value="Mur-like_cat_sf"/>
</dbReference>
<feature type="binding site" evidence="9">
    <location>
        <begin position="100"/>
        <end position="106"/>
    </location>
    <ligand>
        <name>ATP</name>
        <dbReference type="ChEBI" id="CHEBI:30616"/>
    </ligand>
</feature>
<comment type="caution">
    <text evidence="11">The sequence shown here is derived from an EMBL/GenBank/DDBJ whole genome shotgun (WGS) entry which is preliminary data.</text>
</comment>
<dbReference type="SUPFAM" id="SSF53244">
    <property type="entry name" value="MurD-like peptide ligases, peptide-binding domain"/>
    <property type="match status" value="1"/>
</dbReference>
<dbReference type="InterPro" id="IPR018109">
    <property type="entry name" value="Folylpolyglutamate_synth_CS"/>
</dbReference>
<dbReference type="HAMAP" id="MF_00639">
    <property type="entry name" value="MurD"/>
    <property type="match status" value="1"/>
</dbReference>
<dbReference type="AlphaFoldDB" id="A0A3D8JBQ6"/>
<dbReference type="NCBIfam" id="TIGR01087">
    <property type="entry name" value="murD"/>
    <property type="match status" value="1"/>
</dbReference>
<dbReference type="GO" id="GO:0071555">
    <property type="term" value="P:cell wall organization"/>
    <property type="evidence" value="ECO:0007669"/>
    <property type="project" value="UniProtKB-KW"/>
</dbReference>
<evidence type="ECO:0000256" key="4">
    <source>
        <dbReference type="ARBA" id="ARBA00022598"/>
    </source>
</evidence>
<organism evidence="11 12">
    <name type="scientific">Helicobacter anseris</name>
    <dbReference type="NCBI Taxonomy" id="375926"/>
    <lineage>
        <taxon>Bacteria</taxon>
        <taxon>Pseudomonadati</taxon>
        <taxon>Campylobacterota</taxon>
        <taxon>Epsilonproteobacteria</taxon>
        <taxon>Campylobacterales</taxon>
        <taxon>Helicobacteraceae</taxon>
        <taxon>Helicobacter</taxon>
    </lineage>
</organism>
<evidence type="ECO:0000259" key="10">
    <source>
        <dbReference type="Pfam" id="PF08245"/>
    </source>
</evidence>
<dbReference type="EC" id="6.3.2.9" evidence="9"/>
<dbReference type="GO" id="GO:0008360">
    <property type="term" value="P:regulation of cell shape"/>
    <property type="evidence" value="ECO:0007669"/>
    <property type="project" value="UniProtKB-KW"/>
</dbReference>
<dbReference type="InterPro" id="IPR013221">
    <property type="entry name" value="Mur_ligase_cen"/>
</dbReference>
<keyword evidence="4 9" id="KW-0436">Ligase</keyword>
<keyword evidence="9" id="KW-0573">Peptidoglycan synthesis</keyword>
<dbReference type="OrthoDB" id="9809796at2"/>
<dbReference type="Proteomes" id="UP000256695">
    <property type="component" value="Unassembled WGS sequence"/>
</dbReference>
<dbReference type="GO" id="GO:0005524">
    <property type="term" value="F:ATP binding"/>
    <property type="evidence" value="ECO:0007669"/>
    <property type="project" value="UniProtKB-UniRule"/>
</dbReference>
<evidence type="ECO:0000256" key="7">
    <source>
        <dbReference type="ARBA" id="ARBA00022840"/>
    </source>
</evidence>
<sequence length="410" mass="46898">MRKFLIIGYGVTTKPLVAFLNTQNIGCEIYDDKFQEVIQEDKNLFLPACNFKDTKTELTITSPGIPPYHPLIVKAKNLISEYDFFYDLLKERPLSVWISGTNGKTTTTQMLEFLLKDKGAKSGGNIGYPLTELYLQKAPIWILETSSFMLHYTKRAIPDIYVLLPIREDHISWHGSFDEYITAKLTPLKRMQEHHIALIPQELANHKICKNAKAKIIFYTSSQALAEQMDIDIQNLVFKEPFLLDSLLALSVEKILFKNASIQLLNKFSIGEHRIEEFYDSQKRLWVDDSKGTNVDATCEAIKRYKDSKILLILGGDDKGANQEPIFELIKNLDIKIFLIGSNADKLENLAKQYNIQYHKSMELKNAVSIIKQERSHKDVALLSPAAASLDQFESYKQRGEIFQQLALQV</sequence>
<proteinExistence type="inferred from homology"/>
<comment type="similarity">
    <text evidence="9">Belongs to the MurCDEF family.</text>
</comment>
<gene>
    <name evidence="9" type="primary">murD</name>
    <name evidence="11" type="ORF">CQA57_00665</name>
</gene>
<dbReference type="Pfam" id="PF08245">
    <property type="entry name" value="Mur_ligase_M"/>
    <property type="match status" value="1"/>
</dbReference>
<dbReference type="InterPro" id="IPR005762">
    <property type="entry name" value="MurD"/>
</dbReference>
<keyword evidence="8 9" id="KW-0131">Cell cycle</keyword>
<comment type="subcellular location">
    <subcellularLocation>
        <location evidence="1 9">Cytoplasm</location>
    </subcellularLocation>
</comment>
<keyword evidence="5 9" id="KW-0132">Cell division</keyword>
<feature type="domain" description="Mur ligase central" evidence="10">
    <location>
        <begin position="98"/>
        <end position="225"/>
    </location>
</feature>
<evidence type="ECO:0000256" key="1">
    <source>
        <dbReference type="ARBA" id="ARBA00004496"/>
    </source>
</evidence>
<evidence type="ECO:0000256" key="2">
    <source>
        <dbReference type="ARBA" id="ARBA00004752"/>
    </source>
</evidence>
<evidence type="ECO:0000256" key="8">
    <source>
        <dbReference type="ARBA" id="ARBA00023306"/>
    </source>
</evidence>
<keyword evidence="12" id="KW-1185">Reference proteome</keyword>
<name>A0A3D8JBQ6_9HELI</name>